<feature type="compositionally biased region" description="Polar residues" evidence="1">
    <location>
        <begin position="505"/>
        <end position="520"/>
    </location>
</feature>
<dbReference type="GO" id="GO:0098609">
    <property type="term" value="P:cell-cell adhesion"/>
    <property type="evidence" value="ECO:0007669"/>
    <property type="project" value="TreeGrafter"/>
</dbReference>
<feature type="compositionally biased region" description="Gly residues" evidence="1">
    <location>
        <begin position="22"/>
        <end position="40"/>
    </location>
</feature>
<dbReference type="WBParaSite" id="Gr19_v10_g498.t1">
    <property type="protein sequence ID" value="Gr19_v10_g498.t1"/>
    <property type="gene ID" value="Gr19_v10_g498"/>
</dbReference>
<evidence type="ECO:0000313" key="5">
    <source>
        <dbReference type="WBParaSite" id="Gr19_v10_g498.t1"/>
    </source>
</evidence>
<feature type="compositionally biased region" description="Low complexity" evidence="1">
    <location>
        <begin position="476"/>
        <end position="486"/>
    </location>
</feature>
<dbReference type="GO" id="GO:0005923">
    <property type="term" value="C:bicellular tight junction"/>
    <property type="evidence" value="ECO:0007669"/>
    <property type="project" value="TreeGrafter"/>
</dbReference>
<feature type="compositionally biased region" description="Gly residues" evidence="1">
    <location>
        <begin position="768"/>
        <end position="784"/>
    </location>
</feature>
<dbReference type="Gene3D" id="2.30.30.40">
    <property type="entry name" value="SH3 Domains"/>
    <property type="match status" value="1"/>
</dbReference>
<feature type="region of interest" description="Disordered" evidence="1">
    <location>
        <begin position="761"/>
        <end position="784"/>
    </location>
</feature>
<dbReference type="GO" id="GO:0005886">
    <property type="term" value="C:plasma membrane"/>
    <property type="evidence" value="ECO:0007669"/>
    <property type="project" value="TreeGrafter"/>
</dbReference>
<dbReference type="GO" id="GO:0150105">
    <property type="term" value="P:protein localization to cell-cell junction"/>
    <property type="evidence" value="ECO:0007669"/>
    <property type="project" value="TreeGrafter"/>
</dbReference>
<feature type="domain" description="Guanylate kinase-like" evidence="2">
    <location>
        <begin position="899"/>
        <end position="997"/>
    </location>
</feature>
<feature type="domain" description="PDZ" evidence="3">
    <location>
        <begin position="215"/>
        <end position="296"/>
    </location>
</feature>
<proteinExistence type="predicted"/>
<dbReference type="Gene3D" id="3.40.50.300">
    <property type="entry name" value="P-loop containing nucleotide triphosphate hydrolases"/>
    <property type="match status" value="1"/>
</dbReference>
<dbReference type="CDD" id="cd06728">
    <property type="entry name" value="PDZ2_ZO1-like_ds"/>
    <property type="match status" value="1"/>
</dbReference>
<dbReference type="PANTHER" id="PTHR13865:SF28">
    <property type="entry name" value="POLYCHAETOID, ISOFORM O"/>
    <property type="match status" value="1"/>
</dbReference>
<feature type="domain" description="PDZ" evidence="3">
    <location>
        <begin position="578"/>
        <end position="647"/>
    </location>
</feature>
<name>A0A914HXM6_GLORO</name>
<feature type="compositionally biased region" description="Polar residues" evidence="1">
    <location>
        <begin position="1127"/>
        <end position="1141"/>
    </location>
</feature>
<dbReference type="PROSITE" id="PS50106">
    <property type="entry name" value="PDZ"/>
    <property type="match status" value="3"/>
</dbReference>
<dbReference type="PROSITE" id="PS50052">
    <property type="entry name" value="GUANYLATE_KINASE_2"/>
    <property type="match status" value="1"/>
</dbReference>
<dbReference type="AlphaFoldDB" id="A0A914HXM6"/>
<reference evidence="5" key="1">
    <citation type="submission" date="2022-11" db="UniProtKB">
        <authorList>
            <consortium name="WormBaseParasite"/>
        </authorList>
    </citation>
    <scope>IDENTIFICATION</scope>
</reference>
<feature type="region of interest" description="Disordered" evidence="1">
    <location>
        <begin position="85"/>
        <end position="188"/>
    </location>
</feature>
<dbReference type="InterPro" id="IPR008144">
    <property type="entry name" value="Guanylate_kin-like_dom"/>
</dbReference>
<feature type="region of interest" description="Disordered" evidence="1">
    <location>
        <begin position="1069"/>
        <end position="1168"/>
    </location>
</feature>
<keyword evidence="4" id="KW-1185">Reference proteome</keyword>
<dbReference type="Pfam" id="PF00625">
    <property type="entry name" value="Guanylate_kin"/>
    <property type="match status" value="1"/>
</dbReference>
<sequence length="1168" mass="125932">MVNDDNGSCAKESPPVCPADNAGGGVDGGGSSGGENGGGNAKNRPNFGLELSGSKDGSPPSTSKLSFNNVVGYARSRLFPNSDQLAVAGKDPTSSSNSALPQAQSARDTPNKTTKRWTTAGAIGREGSNKSCPVGRRQWTASKGGEESQRLQRESCSLGGSRESVGEERLPEGGGTETVSTIAGGDPSVSRRLSLQQQQKTNNNGTEKEHWQLFAITLQRASQSGFGIAISGGPSQGSAILVSDVIKSGPAFGLLQVGDRIISVNGCPLEQADYASAVAVMKDAQQLNMIVKRRVPVPFVEFEQRTLKFTLSKSRKKDDFGIVLGCKFFIKEILNPKLAEKEPGLKEGDTVLRVNGQTLEGVTLDEASRLLQRSREKLSLVVQRDVRRGAAGSRWPSQTTVYERLGSVQATPRQSPTPVQYVQNAAEGQFVAAGAFGRKCSSGSEGYLPGGFKRYSDPNTVSGNYTPPAQFPPQSQPSQNSCQQSPYLHQQRLAVHAASTPPARPQSQTPSSVHSLNNTAVHHHQQQPFIPPTAATNNSEQQKLLADHQRMFAFQQQQFNPNPPISTFQPRKPHEMHSITFHKGSSGLGIRVIGGNQSGIFVSAVQDNSPADQNGIRVGDRIHAVNGLSMVGVTREEAFEFLLSTGEQPICMTVEHLSEEYSQVKAGKFGDNFYVRTHFAHKPERGGVGGRHVQAVQQPELAFLSGDIFHVTDTLFGGSPGYWQVAKVYSAADAEPKGGVTEPGAGVIPHAKAAETLLARQRQAEKANGGGTESPPQMGGGGGTLGRNLFRKKLSLSSRKFFGGDHSVAEDVLSAGSGTGNYASELLAPAYERVALKRPAFHRPVVLYGPLADVARQLLLSKFPLRFGAPFPHSPSVNNAVDPLSASTSSDSPQRSIPLAAVDAVMAAQKHCVMSVSAASVERLQLAQYAPIVILIDVESRSRVRELRSKAGANTNSSRKLLEQSQRIKKQHQHMLTATLDASKEDQWFDALRQLIFHLQERRVWMPEFSPECPLDDLLLFPIQQPGETPTSDSAGPAHRMPKGEAGPFLVPNPMYTLNLKQQHFGGVPLPIHHQMSSSIGSESEHQHRPRQQPLYCSNSRQSEPPPPFHALPSGSARNSPFPPPEQQQHSVYNHSQQIRSSPMEAKSQLLAQLATELGSPVQQQQQN</sequence>
<dbReference type="PANTHER" id="PTHR13865">
    <property type="entry name" value="TIGHT JUNCTION PROTEIN"/>
    <property type="match status" value="1"/>
</dbReference>
<protein>
    <submittedName>
        <fullName evidence="5">Uncharacterized protein</fullName>
    </submittedName>
</protein>
<feature type="compositionally biased region" description="Polar residues" evidence="1">
    <location>
        <begin position="92"/>
        <end position="112"/>
    </location>
</feature>
<dbReference type="InterPro" id="IPR027417">
    <property type="entry name" value="P-loop_NTPase"/>
</dbReference>
<feature type="region of interest" description="Disordered" evidence="1">
    <location>
        <begin position="1"/>
        <end position="66"/>
    </location>
</feature>
<feature type="domain" description="PDZ" evidence="3">
    <location>
        <begin position="308"/>
        <end position="386"/>
    </location>
</feature>
<dbReference type="Gene3D" id="2.30.42.10">
    <property type="match status" value="3"/>
</dbReference>
<dbReference type="SMART" id="SM00228">
    <property type="entry name" value="PDZ"/>
    <property type="match status" value="3"/>
</dbReference>
<accession>A0A914HXM6</accession>
<evidence type="ECO:0000256" key="1">
    <source>
        <dbReference type="SAM" id="MobiDB-lite"/>
    </source>
</evidence>
<dbReference type="InterPro" id="IPR036034">
    <property type="entry name" value="PDZ_sf"/>
</dbReference>
<evidence type="ECO:0000313" key="4">
    <source>
        <dbReference type="Proteomes" id="UP000887572"/>
    </source>
</evidence>
<dbReference type="Proteomes" id="UP000887572">
    <property type="component" value="Unplaced"/>
</dbReference>
<dbReference type="SMART" id="SM00072">
    <property type="entry name" value="GuKc"/>
    <property type="match status" value="1"/>
</dbReference>
<feature type="region of interest" description="Disordered" evidence="1">
    <location>
        <begin position="458"/>
        <end position="535"/>
    </location>
</feature>
<feature type="compositionally biased region" description="Basic and acidic residues" evidence="1">
    <location>
        <begin position="144"/>
        <end position="153"/>
    </location>
</feature>
<dbReference type="InterPro" id="IPR008145">
    <property type="entry name" value="GK/Ca_channel_bsu"/>
</dbReference>
<evidence type="ECO:0000259" key="3">
    <source>
        <dbReference type="PROSITE" id="PS50106"/>
    </source>
</evidence>
<feature type="region of interest" description="Disordered" evidence="1">
    <location>
        <begin position="1023"/>
        <end position="1048"/>
    </location>
</feature>
<dbReference type="InterPro" id="IPR001478">
    <property type="entry name" value="PDZ"/>
</dbReference>
<evidence type="ECO:0000259" key="2">
    <source>
        <dbReference type="PROSITE" id="PS50052"/>
    </source>
</evidence>
<dbReference type="GO" id="GO:0050839">
    <property type="term" value="F:cell adhesion molecule binding"/>
    <property type="evidence" value="ECO:0007669"/>
    <property type="project" value="TreeGrafter"/>
</dbReference>
<dbReference type="GO" id="GO:0045216">
    <property type="term" value="P:cell-cell junction organization"/>
    <property type="evidence" value="ECO:0007669"/>
    <property type="project" value="TreeGrafter"/>
</dbReference>
<dbReference type="SUPFAM" id="SSF50156">
    <property type="entry name" value="PDZ domain-like"/>
    <property type="match status" value="3"/>
</dbReference>
<dbReference type="Pfam" id="PF00595">
    <property type="entry name" value="PDZ"/>
    <property type="match status" value="3"/>
</dbReference>
<organism evidence="4 5">
    <name type="scientific">Globodera rostochiensis</name>
    <name type="common">Golden nematode worm</name>
    <name type="synonym">Heterodera rostochiensis</name>
    <dbReference type="NCBI Taxonomy" id="31243"/>
    <lineage>
        <taxon>Eukaryota</taxon>
        <taxon>Metazoa</taxon>
        <taxon>Ecdysozoa</taxon>
        <taxon>Nematoda</taxon>
        <taxon>Chromadorea</taxon>
        <taxon>Rhabditida</taxon>
        <taxon>Tylenchina</taxon>
        <taxon>Tylenchomorpha</taxon>
        <taxon>Tylenchoidea</taxon>
        <taxon>Heteroderidae</taxon>
        <taxon>Heteroderinae</taxon>
        <taxon>Globodera</taxon>
    </lineage>
</organism>
<dbReference type="SUPFAM" id="SSF52540">
    <property type="entry name" value="P-loop containing nucleoside triphosphate hydrolases"/>
    <property type="match status" value="1"/>
</dbReference>